<feature type="cross-link" description="Glycyl lysine isopeptide (Lys-Gly) (interchain with G-Cter in SUMO2)" evidence="8">
    <location>
        <position position="197"/>
    </location>
</feature>
<evidence type="ECO:0000256" key="9">
    <source>
        <dbReference type="PROSITE-ProRule" id="PRU10141"/>
    </source>
</evidence>
<evidence type="ECO:0000256" key="8">
    <source>
        <dbReference type="PIRSR" id="PIRSR630616-3"/>
    </source>
</evidence>
<dbReference type="AlphaFoldDB" id="A0A2P6VCX0"/>
<evidence type="ECO:0000256" key="10">
    <source>
        <dbReference type="SAM" id="MobiDB-lite"/>
    </source>
</evidence>
<dbReference type="EMBL" id="LHPF02000012">
    <property type="protein sequence ID" value="PSC71935.1"/>
    <property type="molecule type" value="Genomic_DNA"/>
</dbReference>
<evidence type="ECO:0000256" key="7">
    <source>
        <dbReference type="PIRSR" id="PIRSR630616-2"/>
    </source>
</evidence>
<feature type="binding site" evidence="7">
    <location>
        <position position="213"/>
    </location>
    <ligand>
        <name>ATP</name>
        <dbReference type="ChEBI" id="CHEBI:30616"/>
    </ligand>
</feature>
<dbReference type="SUPFAM" id="SSF56112">
    <property type="entry name" value="Protein kinase-like (PK-like)"/>
    <property type="match status" value="1"/>
</dbReference>
<evidence type="ECO:0000256" key="1">
    <source>
        <dbReference type="ARBA" id="ARBA00022527"/>
    </source>
</evidence>
<dbReference type="SMART" id="SM00220">
    <property type="entry name" value="S_TKc"/>
    <property type="match status" value="1"/>
</dbReference>
<feature type="compositionally biased region" description="Low complexity" evidence="10">
    <location>
        <begin position="9"/>
        <end position="24"/>
    </location>
</feature>
<sequence length="728" mass="74295">MTKGPAVQSSGASLSASPGSTMGSTAGGGRPPAAPRPAASSSRVTTRTIVETAACPPELKRGDQPWSMHDLRVQRMLGEGNMSNVVHCVCSRSGAHVAVKMYHRDKMNAMNVKQVSREIEIHASLLHPNIVRLYAAFEDADGIYLVQEFAARGDLYVELSRRGGHMPESHVAKNVMIPFLSALTYMHAQGVLHRDIKPENIMLGADGDIKVGDFGLAINTSREKPMSRVGTLDYMPPEIVRLPYGPVAHKHVPHPAEELSAYGLPVDAWCCGVLAYELLVGAPPFEAESKDGTYTRILKLEPFLPTNLSDEARDFIRQALQKDPSKRPTVQALLRHPWLRAYQRPKSMMVLEGSSAKEPAVAANDKQPPAADQQPETAGGELVPAREAASAAAAAAAVSAGAARSSPVSKSLSFSSTMAGRFSAVKPSKPGGFNLMGSRDQQASSGSSSSAASSNASGAAVARASSEDQDKAAAAAERRHSSNGRGQPSEGEGDAAAEEQLASADGKGGTAERVVIHVHADGTAASAAAASAGSGPAAEELIRAALPGGSFAAPPGGANPGTPRGSGCASGGPRGSFAGAIKRKLSSMGSGLFAGQPPAADGGKEDAGAGALAASAAPNSLSSTLSSTSGLSSASATSTDTASGPPSRAVDAIAAVQAPSMQQLLSPAPPPAGPLVRVASLKRTSSGSRSLLSALGKKLSLGGARKLSGAPQNGAEPHQGSRLSTTTS</sequence>
<evidence type="ECO:0000259" key="11">
    <source>
        <dbReference type="PROSITE" id="PS50011"/>
    </source>
</evidence>
<dbReference type="FunFam" id="1.10.510.10:FF:000813">
    <property type="entry name" value="Aurora-like kinase"/>
    <property type="match status" value="1"/>
</dbReference>
<feature type="region of interest" description="Disordered" evidence="10">
    <location>
        <begin position="548"/>
        <end position="575"/>
    </location>
</feature>
<dbReference type="PROSITE" id="PS50011">
    <property type="entry name" value="PROTEIN_KINASE_DOM"/>
    <property type="match status" value="1"/>
</dbReference>
<dbReference type="PANTHER" id="PTHR24350">
    <property type="entry name" value="SERINE/THREONINE-PROTEIN KINASE IAL-RELATED"/>
    <property type="match status" value="1"/>
</dbReference>
<dbReference type="Pfam" id="PF00069">
    <property type="entry name" value="Pkinase"/>
    <property type="match status" value="1"/>
</dbReference>
<dbReference type="InterPro" id="IPR000719">
    <property type="entry name" value="Prot_kinase_dom"/>
</dbReference>
<dbReference type="OrthoDB" id="377346at2759"/>
<evidence type="ECO:0000256" key="5">
    <source>
        <dbReference type="ARBA" id="ARBA00022840"/>
    </source>
</evidence>
<evidence type="ECO:0000313" key="13">
    <source>
        <dbReference type="Proteomes" id="UP000239649"/>
    </source>
</evidence>
<keyword evidence="3 7" id="KW-0547">Nucleotide-binding</keyword>
<dbReference type="PROSITE" id="PS00107">
    <property type="entry name" value="PROTEIN_KINASE_ATP"/>
    <property type="match status" value="1"/>
</dbReference>
<dbReference type="InterPro" id="IPR017441">
    <property type="entry name" value="Protein_kinase_ATP_BS"/>
</dbReference>
<name>A0A2P6VCX0_9CHLO</name>
<feature type="compositionally biased region" description="Low complexity" evidence="10">
    <location>
        <begin position="548"/>
        <end position="563"/>
    </location>
</feature>
<dbReference type="FunFam" id="3.30.200.20:FF:000042">
    <property type="entry name" value="Aurora kinase A"/>
    <property type="match status" value="1"/>
</dbReference>
<evidence type="ECO:0000256" key="3">
    <source>
        <dbReference type="ARBA" id="ARBA00022741"/>
    </source>
</evidence>
<feature type="active site" description="Proton acceptor" evidence="6">
    <location>
        <position position="195"/>
    </location>
</feature>
<keyword evidence="2" id="KW-0808">Transferase</keyword>
<dbReference type="GO" id="GO:0005524">
    <property type="term" value="F:ATP binding"/>
    <property type="evidence" value="ECO:0007669"/>
    <property type="project" value="UniProtKB-UniRule"/>
</dbReference>
<dbReference type="InterPro" id="IPR008271">
    <property type="entry name" value="Ser/Thr_kinase_AS"/>
</dbReference>
<gene>
    <name evidence="12" type="ORF">C2E20_4800</name>
</gene>
<proteinExistence type="predicted"/>
<organism evidence="12 13">
    <name type="scientific">Micractinium conductrix</name>
    <dbReference type="NCBI Taxonomy" id="554055"/>
    <lineage>
        <taxon>Eukaryota</taxon>
        <taxon>Viridiplantae</taxon>
        <taxon>Chlorophyta</taxon>
        <taxon>core chlorophytes</taxon>
        <taxon>Trebouxiophyceae</taxon>
        <taxon>Chlorellales</taxon>
        <taxon>Chlorellaceae</taxon>
        <taxon>Chlorella clade</taxon>
        <taxon>Micractinium</taxon>
    </lineage>
</organism>
<feature type="binding site" evidence="7 9">
    <location>
        <position position="100"/>
    </location>
    <ligand>
        <name>ATP</name>
        <dbReference type="ChEBI" id="CHEBI:30616"/>
    </ligand>
</feature>
<reference evidence="12 13" key="1">
    <citation type="journal article" date="2018" name="Plant J.">
        <title>Genome sequences of Chlorella sorokiniana UTEX 1602 and Micractinium conductrix SAG 241.80: implications to maltose excretion by a green alga.</title>
        <authorList>
            <person name="Arriola M.B."/>
            <person name="Velmurugan N."/>
            <person name="Zhang Y."/>
            <person name="Plunkett M.H."/>
            <person name="Hondzo H."/>
            <person name="Barney B.M."/>
        </authorList>
    </citation>
    <scope>NUCLEOTIDE SEQUENCE [LARGE SCALE GENOMIC DNA]</scope>
    <source>
        <strain evidence="12 13">SAG 241.80</strain>
    </source>
</reference>
<keyword evidence="1" id="KW-0723">Serine/threonine-protein kinase</keyword>
<feature type="compositionally biased region" description="Low complexity" evidence="10">
    <location>
        <begin position="443"/>
        <end position="464"/>
    </location>
</feature>
<dbReference type="InterPro" id="IPR011009">
    <property type="entry name" value="Kinase-like_dom_sf"/>
</dbReference>
<dbReference type="Proteomes" id="UP000239649">
    <property type="component" value="Unassembled WGS sequence"/>
</dbReference>
<accession>A0A2P6VCX0</accession>
<evidence type="ECO:0000256" key="4">
    <source>
        <dbReference type="ARBA" id="ARBA00022777"/>
    </source>
</evidence>
<evidence type="ECO:0000256" key="6">
    <source>
        <dbReference type="PIRSR" id="PIRSR630616-1"/>
    </source>
</evidence>
<feature type="region of interest" description="Disordered" evidence="10">
    <location>
        <begin position="1"/>
        <end position="50"/>
    </location>
</feature>
<protein>
    <submittedName>
        <fullName evidence="12">Aurora other</fullName>
    </submittedName>
</protein>
<keyword evidence="4" id="KW-0418">Kinase</keyword>
<comment type="caution">
    <text evidence="12">The sequence shown here is derived from an EMBL/GenBank/DDBJ whole genome shotgun (WGS) entry which is preliminary data.</text>
</comment>
<feature type="compositionally biased region" description="Basic and acidic residues" evidence="10">
    <location>
        <begin position="465"/>
        <end position="480"/>
    </location>
</feature>
<feature type="region of interest" description="Disordered" evidence="10">
    <location>
        <begin position="426"/>
        <end position="509"/>
    </location>
</feature>
<feature type="domain" description="Protein kinase" evidence="11">
    <location>
        <begin position="71"/>
        <end position="339"/>
    </location>
</feature>
<dbReference type="InterPro" id="IPR030616">
    <property type="entry name" value="Aur-like"/>
</dbReference>
<dbReference type="GO" id="GO:0004674">
    <property type="term" value="F:protein serine/threonine kinase activity"/>
    <property type="evidence" value="ECO:0007669"/>
    <property type="project" value="UniProtKB-KW"/>
</dbReference>
<evidence type="ECO:0000313" key="12">
    <source>
        <dbReference type="EMBL" id="PSC71935.1"/>
    </source>
</evidence>
<feature type="compositionally biased region" description="Low complexity" evidence="10">
    <location>
        <begin position="622"/>
        <end position="647"/>
    </location>
</feature>
<dbReference type="Gene3D" id="1.10.510.10">
    <property type="entry name" value="Transferase(Phosphotransferase) domain 1"/>
    <property type="match status" value="1"/>
</dbReference>
<keyword evidence="5 7" id="KW-0067">ATP-binding</keyword>
<feature type="binding site" evidence="7">
    <location>
        <begin position="148"/>
        <end position="150"/>
    </location>
    <ligand>
        <name>ATP</name>
        <dbReference type="ChEBI" id="CHEBI:30616"/>
    </ligand>
</feature>
<evidence type="ECO:0000256" key="2">
    <source>
        <dbReference type="ARBA" id="ARBA00022679"/>
    </source>
</evidence>
<feature type="region of interest" description="Disordered" evidence="10">
    <location>
        <begin position="353"/>
        <end position="385"/>
    </location>
</feature>
<feature type="region of interest" description="Disordered" evidence="10">
    <location>
        <begin position="622"/>
        <end position="655"/>
    </location>
</feature>
<feature type="binding site" evidence="7">
    <location>
        <begin position="199"/>
        <end position="200"/>
    </location>
    <ligand>
        <name>ATP</name>
        <dbReference type="ChEBI" id="CHEBI:30616"/>
    </ligand>
</feature>
<feature type="region of interest" description="Disordered" evidence="10">
    <location>
        <begin position="703"/>
        <end position="728"/>
    </location>
</feature>
<dbReference type="STRING" id="554055.A0A2P6VCX0"/>
<keyword evidence="13" id="KW-1185">Reference proteome</keyword>
<dbReference type="PROSITE" id="PS00108">
    <property type="entry name" value="PROTEIN_KINASE_ST"/>
    <property type="match status" value="1"/>
</dbReference>